<dbReference type="AlphaFoldDB" id="W8S6J3"/>
<keyword evidence="1" id="KW-0732">Signal</keyword>
<feature type="chain" id="PRO_5004912931" evidence="1">
    <location>
        <begin position="24"/>
        <end position="98"/>
    </location>
</feature>
<name>W8S6J3_9RHOB</name>
<dbReference type="HOGENOM" id="CLU_2331908_0_0_5"/>
<dbReference type="EMBL" id="CP004372">
    <property type="protein sequence ID" value="AHM04476.1"/>
    <property type="molecule type" value="Genomic_DNA"/>
</dbReference>
<gene>
    <name evidence="2" type="ORF">roselon_02131</name>
</gene>
<protein>
    <submittedName>
        <fullName evidence="2">Uncharacterized protein</fullName>
    </submittedName>
</protein>
<evidence type="ECO:0000256" key="1">
    <source>
        <dbReference type="SAM" id="SignalP"/>
    </source>
</evidence>
<organism evidence="2 3">
    <name type="scientific">Roseicyclus elongatus DSM 19469</name>
    <dbReference type="NCBI Taxonomy" id="1294273"/>
    <lineage>
        <taxon>Bacteria</taxon>
        <taxon>Pseudomonadati</taxon>
        <taxon>Pseudomonadota</taxon>
        <taxon>Alphaproteobacteria</taxon>
        <taxon>Rhodobacterales</taxon>
        <taxon>Roseobacteraceae</taxon>
        <taxon>Roseicyclus</taxon>
    </lineage>
</organism>
<dbReference type="RefSeq" id="WP_025312265.1">
    <property type="nucleotide sequence ID" value="NZ_CP004372.1"/>
</dbReference>
<keyword evidence="3" id="KW-1185">Reference proteome</keyword>
<dbReference type="KEGG" id="red:roselon_02131"/>
<evidence type="ECO:0000313" key="3">
    <source>
        <dbReference type="Proteomes" id="UP000019593"/>
    </source>
</evidence>
<feature type="signal peptide" evidence="1">
    <location>
        <begin position="1"/>
        <end position="23"/>
    </location>
</feature>
<proteinExistence type="predicted"/>
<reference evidence="2 3" key="1">
    <citation type="submission" date="2013-03" db="EMBL/GenBank/DDBJ databases">
        <authorList>
            <person name="Fiebig A."/>
            <person name="Goeker M."/>
            <person name="Klenk H.-P.P."/>
        </authorList>
    </citation>
    <scope>NUCLEOTIDE SEQUENCE [LARGE SCALE GENOMIC DNA]</scope>
    <source>
        <strain evidence="3">DSM 19469</strain>
    </source>
</reference>
<dbReference type="STRING" id="1294273.roselon_02131"/>
<evidence type="ECO:0000313" key="2">
    <source>
        <dbReference type="EMBL" id="AHM04476.1"/>
    </source>
</evidence>
<sequence length="98" mass="10341">MTFLGRVARLALSILPVASVASAGQPVMPSDWDIAQRTDSVAAYSRFILEHPDSPHVEEAQSRIEALGQLEASITARVAPAVDAGLQSAGSNARLMNI</sequence>
<accession>W8S6J3</accession>
<dbReference type="Proteomes" id="UP000019593">
    <property type="component" value="Chromosome"/>
</dbReference>